<dbReference type="WBParaSite" id="RSKR_0000028500.1">
    <property type="protein sequence ID" value="RSKR_0000028500.1"/>
    <property type="gene ID" value="RSKR_0000028500"/>
</dbReference>
<accession>A0AC35TGH6</accession>
<organism evidence="1 2">
    <name type="scientific">Rhabditophanes sp. KR3021</name>
    <dbReference type="NCBI Taxonomy" id="114890"/>
    <lineage>
        <taxon>Eukaryota</taxon>
        <taxon>Metazoa</taxon>
        <taxon>Ecdysozoa</taxon>
        <taxon>Nematoda</taxon>
        <taxon>Chromadorea</taxon>
        <taxon>Rhabditida</taxon>
        <taxon>Tylenchina</taxon>
        <taxon>Panagrolaimomorpha</taxon>
        <taxon>Strongyloidoidea</taxon>
        <taxon>Alloionematidae</taxon>
        <taxon>Rhabditophanes</taxon>
    </lineage>
</organism>
<evidence type="ECO:0000313" key="1">
    <source>
        <dbReference type="Proteomes" id="UP000095286"/>
    </source>
</evidence>
<evidence type="ECO:0000313" key="2">
    <source>
        <dbReference type="WBParaSite" id="RSKR_0000028500.1"/>
    </source>
</evidence>
<proteinExistence type="predicted"/>
<dbReference type="Proteomes" id="UP000095286">
    <property type="component" value="Unplaced"/>
</dbReference>
<reference evidence="2" key="1">
    <citation type="submission" date="2016-11" db="UniProtKB">
        <authorList>
            <consortium name="WormBaseParasite"/>
        </authorList>
    </citation>
    <scope>IDENTIFICATION</scope>
    <source>
        <strain evidence="2">KR3021</strain>
    </source>
</reference>
<sequence length="156" mass="18435">MTQLSPQTSITPNLEWFQTDSLVGIFLYVGECVKEDVSHKYVMDGTDHLFVLKIWVKKRLVFRRKLAHLVQADQIYIAVKKQRIEVKCVKVRAWNWMHLFDDGVNTLMYKNEPRIPEYNPTDQKVENIEMIDAETGLRGFFEELGVEREQTKQIFL</sequence>
<name>A0AC35TGH6_9BILA</name>
<protein>
    <submittedName>
        <fullName evidence="2">CS domain-containing protein</fullName>
    </submittedName>
</protein>